<feature type="domain" description="PAS" evidence="13">
    <location>
        <begin position="143"/>
        <end position="195"/>
    </location>
</feature>
<keyword evidence="16" id="KW-1185">Reference proteome</keyword>
<dbReference type="Proteomes" id="UP000667802">
    <property type="component" value="Unassembled WGS sequence"/>
</dbReference>
<keyword evidence="4" id="KW-0808">Transferase</keyword>
<dbReference type="InterPro" id="IPR036097">
    <property type="entry name" value="HisK_dim/P_sf"/>
</dbReference>
<protein>
    <recommendedName>
        <fullName evidence="2">histidine kinase</fullName>
        <ecNumber evidence="2">2.7.13.3</ecNumber>
    </recommendedName>
</protein>
<dbReference type="SUPFAM" id="SSF55874">
    <property type="entry name" value="ATPase domain of HSP90 chaperone/DNA topoisomerase II/histidine kinase"/>
    <property type="match status" value="1"/>
</dbReference>
<dbReference type="PROSITE" id="PS50113">
    <property type="entry name" value="PAC"/>
    <property type="match status" value="1"/>
</dbReference>
<dbReference type="InterPro" id="IPR011006">
    <property type="entry name" value="CheY-like_superfamily"/>
</dbReference>
<dbReference type="AlphaFoldDB" id="A0AAP5IBH6"/>
<dbReference type="SMART" id="SM00387">
    <property type="entry name" value="HATPase_c"/>
    <property type="match status" value="1"/>
</dbReference>
<reference evidence="16" key="1">
    <citation type="journal article" date="2021" name="Science">
        <title>Hunting the eagle killer: A cyanobacterial neurotoxin causes vacuolar myelinopathy.</title>
        <authorList>
            <person name="Breinlinger S."/>
            <person name="Phillips T.J."/>
            <person name="Haram B.N."/>
            <person name="Mares J."/>
            <person name="Martinez Yerena J.A."/>
            <person name="Hrouzek P."/>
            <person name="Sobotka R."/>
            <person name="Henderson W.M."/>
            <person name="Schmieder P."/>
            <person name="Williams S.M."/>
            <person name="Lauderdale J.D."/>
            <person name="Wilde H.D."/>
            <person name="Gerrin W."/>
            <person name="Kust A."/>
            <person name="Washington J.W."/>
            <person name="Wagner C."/>
            <person name="Geier B."/>
            <person name="Liebeke M."/>
            <person name="Enke H."/>
            <person name="Niedermeyer T.H.J."/>
            <person name="Wilde S.B."/>
        </authorList>
    </citation>
    <scope>NUCLEOTIDE SEQUENCE [LARGE SCALE GENOMIC DNA]</scope>
    <source>
        <strain evidence="16">Thurmond2011</strain>
    </source>
</reference>
<evidence type="ECO:0000256" key="9">
    <source>
        <dbReference type="PROSITE-ProRule" id="PRU00169"/>
    </source>
</evidence>
<dbReference type="EC" id="2.7.13.3" evidence="2"/>
<dbReference type="Pfam" id="PF02518">
    <property type="entry name" value="HATPase_c"/>
    <property type="match status" value="1"/>
</dbReference>
<feature type="domain" description="Histidine kinase" evidence="11">
    <location>
        <begin position="282"/>
        <end position="507"/>
    </location>
</feature>
<evidence type="ECO:0000256" key="5">
    <source>
        <dbReference type="ARBA" id="ARBA00022741"/>
    </source>
</evidence>
<evidence type="ECO:0000256" key="8">
    <source>
        <dbReference type="ARBA" id="ARBA00023012"/>
    </source>
</evidence>
<dbReference type="InterPro" id="IPR000700">
    <property type="entry name" value="PAS-assoc_C"/>
</dbReference>
<dbReference type="Pfam" id="PF00072">
    <property type="entry name" value="Response_reg"/>
    <property type="match status" value="2"/>
</dbReference>
<dbReference type="Gene3D" id="3.40.50.2300">
    <property type="match status" value="2"/>
</dbReference>
<evidence type="ECO:0000313" key="16">
    <source>
        <dbReference type="Proteomes" id="UP000667802"/>
    </source>
</evidence>
<dbReference type="InterPro" id="IPR000014">
    <property type="entry name" value="PAS"/>
</dbReference>
<keyword evidence="5" id="KW-0547">Nucleotide-binding</keyword>
<dbReference type="SMART" id="SM00448">
    <property type="entry name" value="REC"/>
    <property type="match status" value="2"/>
</dbReference>
<comment type="catalytic activity">
    <reaction evidence="1">
        <text>ATP + protein L-histidine = ADP + protein N-phospho-L-histidine.</text>
        <dbReference type="EC" id="2.7.13.3"/>
    </reaction>
</comment>
<dbReference type="CDD" id="cd00156">
    <property type="entry name" value="REC"/>
    <property type="match status" value="1"/>
</dbReference>
<dbReference type="SMART" id="SM00091">
    <property type="entry name" value="PAS"/>
    <property type="match status" value="1"/>
</dbReference>
<organism evidence="15 16">
    <name type="scientific">Aetokthonos hydrillicola Thurmond2011</name>
    <dbReference type="NCBI Taxonomy" id="2712845"/>
    <lineage>
        <taxon>Bacteria</taxon>
        <taxon>Bacillati</taxon>
        <taxon>Cyanobacteriota</taxon>
        <taxon>Cyanophyceae</taxon>
        <taxon>Nostocales</taxon>
        <taxon>Hapalosiphonaceae</taxon>
        <taxon>Aetokthonos</taxon>
    </lineage>
</organism>
<keyword evidence="3 9" id="KW-0597">Phosphoprotein</keyword>
<dbReference type="GO" id="GO:0005524">
    <property type="term" value="F:ATP binding"/>
    <property type="evidence" value="ECO:0007669"/>
    <property type="project" value="UniProtKB-KW"/>
</dbReference>
<evidence type="ECO:0000259" key="12">
    <source>
        <dbReference type="PROSITE" id="PS50110"/>
    </source>
</evidence>
<evidence type="ECO:0000259" key="11">
    <source>
        <dbReference type="PROSITE" id="PS50109"/>
    </source>
</evidence>
<feature type="coiled-coil region" evidence="10">
    <location>
        <begin position="114"/>
        <end position="157"/>
    </location>
</feature>
<dbReference type="PANTHER" id="PTHR43065">
    <property type="entry name" value="SENSOR HISTIDINE KINASE"/>
    <property type="match status" value="1"/>
</dbReference>
<dbReference type="Gene3D" id="3.30.450.20">
    <property type="entry name" value="PAS domain"/>
    <property type="match status" value="1"/>
</dbReference>
<feature type="domain" description="Response regulatory" evidence="12">
    <location>
        <begin position="6"/>
        <end position="122"/>
    </location>
</feature>
<dbReference type="InterPro" id="IPR035965">
    <property type="entry name" value="PAS-like_dom_sf"/>
</dbReference>
<dbReference type="PROSITE" id="PS50109">
    <property type="entry name" value="HIS_KIN"/>
    <property type="match status" value="1"/>
</dbReference>
<dbReference type="InterPro" id="IPR005467">
    <property type="entry name" value="His_kinase_dom"/>
</dbReference>
<dbReference type="SUPFAM" id="SSF52172">
    <property type="entry name" value="CheY-like"/>
    <property type="match status" value="2"/>
</dbReference>
<dbReference type="PRINTS" id="PR00344">
    <property type="entry name" value="BCTRLSENSOR"/>
</dbReference>
<dbReference type="Pfam" id="PF13426">
    <property type="entry name" value="PAS_9"/>
    <property type="match status" value="1"/>
</dbReference>
<keyword evidence="7" id="KW-0067">ATP-binding</keyword>
<sequence>MHFHLRVLIVEDSEDDTFLTLRELSRGGYTVDYVRVDTPDTMLAALDEHLWDIVIADYSLPAFSALEALKVLQSQNLDLPFIIISGTIGEDTAVAAMKAGAHDYLIKGNLARLVPAVEREMREAQERHKRHIAEKALQEAEQQIREQAALLDVATDAIFVQDLEYHILFWNKGAERLYGWEAAEVIGRDVTDLLYRYEQPLAAFEVMQAMLTKEAKWQGELQQITKSGKDVIVLSRSTIVRDESSNPKSILTVSTDITEKKQLEAQFLSAQRLESLGTLASGIAHDFNNILTPILAVAQLLPLKLPTLDESTQELLKMLEGSAKRGADLVKQLLSFTRRGVAVSRTIVQVRHLLSDVAQVAQRTFPKSIETQTNIEPDLWTVFADATQLHQVLMNLVVNARDAMPDGGLLTISAENFWVDESYARMHVDAEVGPYILLTITDTGTGIAPEIIDRIFDPFFTTKDLGKGTGLGLSTAIGIIKNHNGFVNVYSELGKGSSFKVYLPSGQLTEPQSTADGELPNGNGELILVVDDEATICEITKTTLLKHNYRVLTANDGVQAFSLYTQCKDDINLVLIDLMMPGIDGYTTILTLQRINPKIQIIAMSGLMPNWSNTHKINLSIQEFLPKPFTTQALLITLHKVLHQSFCE</sequence>
<dbReference type="GO" id="GO:0000155">
    <property type="term" value="F:phosphorelay sensor kinase activity"/>
    <property type="evidence" value="ECO:0007669"/>
    <property type="project" value="InterPro"/>
</dbReference>
<evidence type="ECO:0000256" key="10">
    <source>
        <dbReference type="SAM" id="Coils"/>
    </source>
</evidence>
<dbReference type="InterPro" id="IPR004358">
    <property type="entry name" value="Sig_transdc_His_kin-like_C"/>
</dbReference>
<dbReference type="CDD" id="cd00130">
    <property type="entry name" value="PAS"/>
    <property type="match status" value="1"/>
</dbReference>
<dbReference type="PANTHER" id="PTHR43065:SF46">
    <property type="entry name" value="C4-DICARBOXYLATE TRANSPORT SENSOR PROTEIN DCTB"/>
    <property type="match status" value="1"/>
</dbReference>
<dbReference type="InterPro" id="IPR001789">
    <property type="entry name" value="Sig_transdc_resp-reg_receiver"/>
</dbReference>
<dbReference type="Pfam" id="PF00512">
    <property type="entry name" value="HisKA"/>
    <property type="match status" value="1"/>
</dbReference>
<keyword evidence="8" id="KW-0902">Two-component regulatory system</keyword>
<dbReference type="InterPro" id="IPR003661">
    <property type="entry name" value="HisK_dim/P_dom"/>
</dbReference>
<dbReference type="PROSITE" id="PS50110">
    <property type="entry name" value="RESPONSE_REGULATORY"/>
    <property type="match status" value="2"/>
</dbReference>
<dbReference type="Gene3D" id="3.30.565.10">
    <property type="entry name" value="Histidine kinase-like ATPase, C-terminal domain"/>
    <property type="match status" value="1"/>
</dbReference>
<dbReference type="CDD" id="cd17546">
    <property type="entry name" value="REC_hyHK_CKI1_RcsC-like"/>
    <property type="match status" value="1"/>
</dbReference>
<dbReference type="SUPFAM" id="SSF55785">
    <property type="entry name" value="PYP-like sensor domain (PAS domain)"/>
    <property type="match status" value="1"/>
</dbReference>
<name>A0AAP5IBH6_9CYAN</name>
<dbReference type="CDD" id="cd00082">
    <property type="entry name" value="HisKA"/>
    <property type="match status" value="1"/>
</dbReference>
<accession>A0AAP5IBH6</accession>
<keyword evidence="10" id="KW-0175">Coiled coil</keyword>
<dbReference type="SMART" id="SM00388">
    <property type="entry name" value="HisKA"/>
    <property type="match status" value="1"/>
</dbReference>
<evidence type="ECO:0000256" key="3">
    <source>
        <dbReference type="ARBA" id="ARBA00022553"/>
    </source>
</evidence>
<gene>
    <name evidence="15" type="ORF">G7B40_019170</name>
</gene>
<dbReference type="NCBIfam" id="TIGR00229">
    <property type="entry name" value="sensory_box"/>
    <property type="match status" value="1"/>
</dbReference>
<feature type="domain" description="PAC" evidence="14">
    <location>
        <begin position="217"/>
        <end position="269"/>
    </location>
</feature>
<dbReference type="InterPro" id="IPR003594">
    <property type="entry name" value="HATPase_dom"/>
</dbReference>
<evidence type="ECO:0000259" key="13">
    <source>
        <dbReference type="PROSITE" id="PS50112"/>
    </source>
</evidence>
<evidence type="ECO:0000256" key="7">
    <source>
        <dbReference type="ARBA" id="ARBA00022840"/>
    </source>
</evidence>
<dbReference type="PROSITE" id="PS50112">
    <property type="entry name" value="PAS"/>
    <property type="match status" value="1"/>
</dbReference>
<dbReference type="EMBL" id="JAALHA020000009">
    <property type="protein sequence ID" value="MDR9896668.1"/>
    <property type="molecule type" value="Genomic_DNA"/>
</dbReference>
<evidence type="ECO:0000259" key="14">
    <source>
        <dbReference type="PROSITE" id="PS50113"/>
    </source>
</evidence>
<feature type="domain" description="Response regulatory" evidence="12">
    <location>
        <begin position="526"/>
        <end position="642"/>
    </location>
</feature>
<dbReference type="Gene3D" id="1.10.287.130">
    <property type="match status" value="1"/>
</dbReference>
<evidence type="ECO:0000256" key="6">
    <source>
        <dbReference type="ARBA" id="ARBA00022777"/>
    </source>
</evidence>
<evidence type="ECO:0000256" key="2">
    <source>
        <dbReference type="ARBA" id="ARBA00012438"/>
    </source>
</evidence>
<dbReference type="SUPFAM" id="SSF47384">
    <property type="entry name" value="Homodimeric domain of signal transducing histidine kinase"/>
    <property type="match status" value="1"/>
</dbReference>
<feature type="modified residue" description="4-aspartylphosphate" evidence="9">
    <location>
        <position position="57"/>
    </location>
</feature>
<dbReference type="InterPro" id="IPR036890">
    <property type="entry name" value="HATPase_C_sf"/>
</dbReference>
<feature type="modified residue" description="4-aspartylphosphate" evidence="9">
    <location>
        <position position="577"/>
    </location>
</feature>
<dbReference type="RefSeq" id="WP_208349423.1">
    <property type="nucleotide sequence ID" value="NZ_JAALHA020000009.1"/>
</dbReference>
<proteinExistence type="predicted"/>
<evidence type="ECO:0000256" key="4">
    <source>
        <dbReference type="ARBA" id="ARBA00022679"/>
    </source>
</evidence>
<keyword evidence="6" id="KW-0418">Kinase</keyword>
<comment type="caution">
    <text evidence="15">The sequence shown here is derived from an EMBL/GenBank/DDBJ whole genome shotgun (WGS) entry which is preliminary data.</text>
</comment>
<evidence type="ECO:0000256" key="1">
    <source>
        <dbReference type="ARBA" id="ARBA00000085"/>
    </source>
</evidence>
<evidence type="ECO:0000313" key="15">
    <source>
        <dbReference type="EMBL" id="MDR9896668.1"/>
    </source>
</evidence>